<gene>
    <name evidence="2" type="ORF">WR25_01005</name>
</gene>
<comment type="caution">
    <text evidence="2">The sequence shown here is derived from an EMBL/GenBank/DDBJ whole genome shotgun (WGS) entry which is preliminary data.</text>
</comment>
<protein>
    <submittedName>
        <fullName evidence="2">Uncharacterized protein</fullName>
    </submittedName>
</protein>
<feature type="region of interest" description="Disordered" evidence="1">
    <location>
        <begin position="14"/>
        <end position="60"/>
    </location>
</feature>
<evidence type="ECO:0000313" key="3">
    <source>
        <dbReference type="Proteomes" id="UP000218231"/>
    </source>
</evidence>
<evidence type="ECO:0000256" key="1">
    <source>
        <dbReference type="SAM" id="MobiDB-lite"/>
    </source>
</evidence>
<dbReference type="EMBL" id="LIAE01004548">
    <property type="protein sequence ID" value="PAV93741.1"/>
    <property type="molecule type" value="Genomic_DNA"/>
</dbReference>
<accession>A0A2A2M5G3</accession>
<proteinExistence type="predicted"/>
<organism evidence="2 3">
    <name type="scientific">Diploscapter pachys</name>
    <dbReference type="NCBI Taxonomy" id="2018661"/>
    <lineage>
        <taxon>Eukaryota</taxon>
        <taxon>Metazoa</taxon>
        <taxon>Ecdysozoa</taxon>
        <taxon>Nematoda</taxon>
        <taxon>Chromadorea</taxon>
        <taxon>Rhabditida</taxon>
        <taxon>Rhabditina</taxon>
        <taxon>Rhabditomorpha</taxon>
        <taxon>Rhabditoidea</taxon>
        <taxon>Rhabditidae</taxon>
        <taxon>Diploscapter</taxon>
    </lineage>
</organism>
<dbReference type="AlphaFoldDB" id="A0A2A2M5G3"/>
<evidence type="ECO:0000313" key="2">
    <source>
        <dbReference type="EMBL" id="PAV93741.1"/>
    </source>
</evidence>
<reference evidence="2 3" key="1">
    <citation type="journal article" date="2017" name="Curr. Biol.">
        <title>Genome architecture and evolution of a unichromosomal asexual nematode.</title>
        <authorList>
            <person name="Fradin H."/>
            <person name="Zegar C."/>
            <person name="Gutwein M."/>
            <person name="Lucas J."/>
            <person name="Kovtun M."/>
            <person name="Corcoran D."/>
            <person name="Baugh L.R."/>
            <person name="Kiontke K."/>
            <person name="Gunsalus K."/>
            <person name="Fitch D.H."/>
            <person name="Piano F."/>
        </authorList>
    </citation>
    <scope>NUCLEOTIDE SEQUENCE [LARGE SCALE GENOMIC DNA]</scope>
    <source>
        <strain evidence="2">PF1309</strain>
    </source>
</reference>
<dbReference type="Proteomes" id="UP000218231">
    <property type="component" value="Unassembled WGS sequence"/>
</dbReference>
<feature type="compositionally biased region" description="Polar residues" evidence="1">
    <location>
        <begin position="19"/>
        <end position="34"/>
    </location>
</feature>
<keyword evidence="3" id="KW-1185">Reference proteome</keyword>
<sequence>MGWIHRSGLPISAARWTMPGSSSTGLPSGISATRTMPPARKAARSMRNTPRSTMPGLSVLPPQSTIVASAGRSIVPLATIAPSRTSRLPSRTPPVGQARRALMKPITLMPSPPPCGRGG</sequence>
<name>A0A2A2M5G3_9BILA</name>